<dbReference type="PROSITE" id="PS00198">
    <property type="entry name" value="4FE4S_FER_1"/>
    <property type="match status" value="1"/>
</dbReference>
<gene>
    <name evidence="5" type="ORF">ACFPET_23070</name>
</gene>
<feature type="domain" description="4Fe-4S ferredoxin-type" evidence="4">
    <location>
        <begin position="37"/>
        <end position="66"/>
    </location>
</feature>
<dbReference type="InterPro" id="IPR017900">
    <property type="entry name" value="4Fe4S_Fe_S_CS"/>
</dbReference>
<dbReference type="Gene3D" id="3.30.70.20">
    <property type="match status" value="1"/>
</dbReference>
<keyword evidence="2" id="KW-0408">Iron</keyword>
<name>A0ABV8U4M5_9ACTN</name>
<feature type="domain" description="4Fe-4S ferredoxin-type" evidence="4">
    <location>
        <begin position="5"/>
        <end position="33"/>
    </location>
</feature>
<dbReference type="RefSeq" id="WP_380625751.1">
    <property type="nucleotide sequence ID" value="NZ_JBHSDK010000061.1"/>
</dbReference>
<dbReference type="PROSITE" id="PS51379">
    <property type="entry name" value="4FE4S_FER_2"/>
    <property type="match status" value="2"/>
</dbReference>
<evidence type="ECO:0000256" key="3">
    <source>
        <dbReference type="ARBA" id="ARBA00023014"/>
    </source>
</evidence>
<dbReference type="Pfam" id="PF00037">
    <property type="entry name" value="Fer4"/>
    <property type="match status" value="1"/>
</dbReference>
<proteinExistence type="predicted"/>
<keyword evidence="1" id="KW-0479">Metal-binding</keyword>
<evidence type="ECO:0000256" key="2">
    <source>
        <dbReference type="ARBA" id="ARBA00023004"/>
    </source>
</evidence>
<reference evidence="6" key="1">
    <citation type="journal article" date="2019" name="Int. J. Syst. Evol. Microbiol.">
        <title>The Global Catalogue of Microorganisms (GCM) 10K type strain sequencing project: providing services to taxonomists for standard genome sequencing and annotation.</title>
        <authorList>
            <consortium name="The Broad Institute Genomics Platform"/>
            <consortium name="The Broad Institute Genome Sequencing Center for Infectious Disease"/>
            <person name="Wu L."/>
            <person name="Ma J."/>
        </authorList>
    </citation>
    <scope>NUCLEOTIDE SEQUENCE [LARGE SCALE GENOMIC DNA]</scope>
    <source>
        <strain evidence="6">IBRC-M 10908</strain>
    </source>
</reference>
<evidence type="ECO:0000256" key="1">
    <source>
        <dbReference type="ARBA" id="ARBA00022723"/>
    </source>
</evidence>
<accession>A0ABV8U4M5</accession>
<comment type="caution">
    <text evidence="5">The sequence shown here is derived from an EMBL/GenBank/DDBJ whole genome shotgun (WGS) entry which is preliminary data.</text>
</comment>
<dbReference type="Pfam" id="PF12800">
    <property type="entry name" value="Fer4_4"/>
    <property type="match status" value="1"/>
</dbReference>
<dbReference type="SUPFAM" id="SSF54862">
    <property type="entry name" value="4Fe-4S ferredoxins"/>
    <property type="match status" value="1"/>
</dbReference>
<evidence type="ECO:0000259" key="4">
    <source>
        <dbReference type="PROSITE" id="PS51379"/>
    </source>
</evidence>
<keyword evidence="6" id="KW-1185">Reference proteome</keyword>
<dbReference type="Proteomes" id="UP001595823">
    <property type="component" value="Unassembled WGS sequence"/>
</dbReference>
<protein>
    <submittedName>
        <fullName evidence="5">4Fe-4S binding protein</fullName>
    </submittedName>
</protein>
<organism evidence="5 6">
    <name type="scientific">Salininema proteolyticum</name>
    <dbReference type="NCBI Taxonomy" id="1607685"/>
    <lineage>
        <taxon>Bacteria</taxon>
        <taxon>Bacillati</taxon>
        <taxon>Actinomycetota</taxon>
        <taxon>Actinomycetes</taxon>
        <taxon>Glycomycetales</taxon>
        <taxon>Glycomycetaceae</taxon>
        <taxon>Salininema</taxon>
    </lineage>
</organism>
<evidence type="ECO:0000313" key="5">
    <source>
        <dbReference type="EMBL" id="MFC4338079.1"/>
    </source>
</evidence>
<evidence type="ECO:0000313" key="6">
    <source>
        <dbReference type="Proteomes" id="UP001595823"/>
    </source>
</evidence>
<keyword evidence="3" id="KW-0411">Iron-sulfur</keyword>
<dbReference type="EMBL" id="JBHSDK010000061">
    <property type="protein sequence ID" value="MFC4338079.1"/>
    <property type="molecule type" value="Genomic_DNA"/>
</dbReference>
<sequence length="69" mass="7465">MRIEDRFTVTDACTACGACLRTCHLKCLRIELGGPKPPLTILQEVCDGCGECAEVCPAEAIKPLKEIET</sequence>
<dbReference type="InterPro" id="IPR017896">
    <property type="entry name" value="4Fe4S_Fe-S-bd"/>
</dbReference>